<dbReference type="RefSeq" id="WP_130288918.1">
    <property type="nucleotide sequence ID" value="NZ_SHKL01000001.1"/>
</dbReference>
<protein>
    <submittedName>
        <fullName evidence="3">Uncharacterized protein DUF222</fullName>
    </submittedName>
</protein>
<sequence length="433" mass="46653">MTAVADFSVPGTRPEPVAPTFELVDLTLLRLLDESDPDPLLGPRPEVELVDRIAQLESLQHRVASLQSAAIHAFARRHVASRVDAGVVDPERLERSVAGQIALACRVSPIEGGKRMRMARDLRNGHDHVLALFAAGEISAYKTATITAATSGLDAAERAEVDRRLAAHDIVHMGVGRIRTLAQAIAAEVAPERFTARSRAARQERRVSLRPAPDGMTDLIAHLPLEQGVACYAALAKAVNEAAVSPEPVTRGRGQIMADTLVERVTGQATAPDVAVEVQVVVPVEALIDPDSPLPAHIPGHGPVPLDVLATSSGRKTLRRLLTRAGIVIGGDSRQRLFTGVLAEWIRARDGYRCSEPYCDAPIRHIDHIQRFADDGISEFDNGRGVCELHNHLRETPGWAVERTAGGVHTTTPTGHAYTAPPWRTARSEDPGP</sequence>
<dbReference type="AlphaFoldDB" id="A0A4Q7UU19"/>
<dbReference type="OrthoDB" id="5241234at2"/>
<keyword evidence="4" id="KW-1185">Reference proteome</keyword>
<dbReference type="Proteomes" id="UP000291591">
    <property type="component" value="Unassembled WGS sequence"/>
</dbReference>
<feature type="domain" description="HNH nuclease" evidence="2">
    <location>
        <begin position="341"/>
        <end position="392"/>
    </location>
</feature>
<dbReference type="Pfam" id="PF02720">
    <property type="entry name" value="DUF222"/>
    <property type="match status" value="1"/>
</dbReference>
<gene>
    <name evidence="3" type="ORF">EV383_1139</name>
</gene>
<evidence type="ECO:0000256" key="1">
    <source>
        <dbReference type="SAM" id="MobiDB-lite"/>
    </source>
</evidence>
<dbReference type="InterPro" id="IPR003615">
    <property type="entry name" value="HNH_nuc"/>
</dbReference>
<feature type="region of interest" description="Disordered" evidence="1">
    <location>
        <begin position="405"/>
        <end position="433"/>
    </location>
</feature>
<dbReference type="SMART" id="SM00507">
    <property type="entry name" value="HNHc"/>
    <property type="match status" value="1"/>
</dbReference>
<evidence type="ECO:0000313" key="4">
    <source>
        <dbReference type="Proteomes" id="UP000291591"/>
    </source>
</evidence>
<evidence type="ECO:0000259" key="2">
    <source>
        <dbReference type="SMART" id="SM00507"/>
    </source>
</evidence>
<proteinExistence type="predicted"/>
<dbReference type="InterPro" id="IPR003870">
    <property type="entry name" value="DUF222"/>
</dbReference>
<comment type="caution">
    <text evidence="3">The sequence shown here is derived from an EMBL/GenBank/DDBJ whole genome shotgun (WGS) entry which is preliminary data.</text>
</comment>
<name>A0A4Q7UU19_PSEST</name>
<evidence type="ECO:0000313" key="3">
    <source>
        <dbReference type="EMBL" id="RZT84301.1"/>
    </source>
</evidence>
<organism evidence="3 4">
    <name type="scientific">Pseudonocardia sediminis</name>
    <dbReference type="NCBI Taxonomy" id="1397368"/>
    <lineage>
        <taxon>Bacteria</taxon>
        <taxon>Bacillati</taxon>
        <taxon>Actinomycetota</taxon>
        <taxon>Actinomycetes</taxon>
        <taxon>Pseudonocardiales</taxon>
        <taxon>Pseudonocardiaceae</taxon>
        <taxon>Pseudonocardia</taxon>
    </lineage>
</organism>
<dbReference type="EMBL" id="SHKL01000001">
    <property type="protein sequence ID" value="RZT84301.1"/>
    <property type="molecule type" value="Genomic_DNA"/>
</dbReference>
<accession>A0A4Q7UU19</accession>
<reference evidence="3 4" key="1">
    <citation type="submission" date="2019-02" db="EMBL/GenBank/DDBJ databases">
        <title>Sequencing the genomes of 1000 actinobacteria strains.</title>
        <authorList>
            <person name="Klenk H.-P."/>
        </authorList>
    </citation>
    <scope>NUCLEOTIDE SEQUENCE [LARGE SCALE GENOMIC DNA]</scope>
    <source>
        <strain evidence="3 4">DSM 45779</strain>
    </source>
</reference>